<feature type="coiled-coil region" evidence="1">
    <location>
        <begin position="272"/>
        <end position="303"/>
    </location>
</feature>
<dbReference type="AlphaFoldDB" id="A0A3B0UL83"/>
<keyword evidence="2" id="KW-1133">Transmembrane helix</keyword>
<evidence type="ECO:0000259" key="3">
    <source>
        <dbReference type="Pfam" id="PF01590"/>
    </source>
</evidence>
<feature type="domain" description="GAF" evidence="3">
    <location>
        <begin position="313"/>
        <end position="417"/>
    </location>
</feature>
<dbReference type="InterPro" id="IPR003018">
    <property type="entry name" value="GAF"/>
</dbReference>
<evidence type="ECO:0000256" key="2">
    <source>
        <dbReference type="SAM" id="Phobius"/>
    </source>
</evidence>
<feature type="transmembrane region" description="Helical" evidence="2">
    <location>
        <begin position="174"/>
        <end position="193"/>
    </location>
</feature>
<evidence type="ECO:0000259" key="4">
    <source>
        <dbReference type="Pfam" id="PF17159"/>
    </source>
</evidence>
<accession>A0A3B0UL83</accession>
<proteinExistence type="predicted"/>
<keyword evidence="2" id="KW-0472">Membrane</keyword>
<dbReference type="Pfam" id="PF01590">
    <property type="entry name" value="GAF"/>
    <property type="match status" value="1"/>
</dbReference>
<name>A0A3B0UL83_9ZZZZ</name>
<evidence type="ECO:0000256" key="1">
    <source>
        <dbReference type="SAM" id="Coils"/>
    </source>
</evidence>
<evidence type="ECO:0000313" key="5">
    <source>
        <dbReference type="EMBL" id="VAW31518.1"/>
    </source>
</evidence>
<dbReference type="SUPFAM" id="SSF55781">
    <property type="entry name" value="GAF domain-like"/>
    <property type="match status" value="1"/>
</dbReference>
<dbReference type="Gene3D" id="3.30.450.40">
    <property type="match status" value="1"/>
</dbReference>
<feature type="transmembrane region" description="Helical" evidence="2">
    <location>
        <begin position="115"/>
        <end position="131"/>
    </location>
</feature>
<sequence>MMNSNLFPLKKKRIAAYTAVLFLLFISRFVLNSSNWVGSATLHMVMEFLSASFALFVGTLSMARFYTRQNSAYFFIGVGFIGAGLLDIYHAMFIATLGLGELTAVSLQIWRRNPSSTFLSIFIMGSWLIWQRTKRLGEQTTRYYLIAALLAFISLIIFVLIPQPPLSSSLYLPGRAMALVAATFFLIALIGYIRKQAWQQEPFDHWLVIALIINVGAQALFLFFARVPFDALFFTAVLLKLIGYVCLLIGLLTSVYTIFKKAELVANSQLHANEALQREVAERKRAEAAEQEQRNLAEALRQVGLALNSTLNFDELLDKLLDQIGLVLRYDTANIMLVHRDEIEIVVTRGYDPTKVLRQPRHFPVESRPSLIKMSKTAEPLIIPDTFEAGDLWVDPELSLHVRSWAGAPIIVEGEVVA</sequence>
<dbReference type="EMBL" id="UOEU01000240">
    <property type="protein sequence ID" value="VAW31518.1"/>
    <property type="molecule type" value="Genomic_DNA"/>
</dbReference>
<keyword evidence="2" id="KW-0812">Transmembrane</keyword>
<feature type="non-terminal residue" evidence="5">
    <location>
        <position position="418"/>
    </location>
</feature>
<dbReference type="Pfam" id="PF17159">
    <property type="entry name" value="MASE3"/>
    <property type="match status" value="1"/>
</dbReference>
<protein>
    <submittedName>
        <fullName evidence="5">Uncharacterized protein</fullName>
    </submittedName>
</protein>
<feature type="transmembrane region" description="Helical" evidence="2">
    <location>
        <begin position="205"/>
        <end position="225"/>
    </location>
</feature>
<organism evidence="5">
    <name type="scientific">hydrothermal vent metagenome</name>
    <dbReference type="NCBI Taxonomy" id="652676"/>
    <lineage>
        <taxon>unclassified sequences</taxon>
        <taxon>metagenomes</taxon>
        <taxon>ecological metagenomes</taxon>
    </lineage>
</organism>
<gene>
    <name evidence="5" type="ORF">MNBD_CHLOROFLEXI01-4294</name>
</gene>
<feature type="domain" description="Membrane-associated sensor" evidence="4">
    <location>
        <begin position="41"/>
        <end position="251"/>
    </location>
</feature>
<dbReference type="InterPro" id="IPR029016">
    <property type="entry name" value="GAF-like_dom_sf"/>
</dbReference>
<reference evidence="5" key="1">
    <citation type="submission" date="2018-06" db="EMBL/GenBank/DDBJ databases">
        <authorList>
            <person name="Zhirakovskaya E."/>
        </authorList>
    </citation>
    <scope>NUCLEOTIDE SEQUENCE</scope>
</reference>
<feature type="transmembrane region" description="Helical" evidence="2">
    <location>
        <begin position="231"/>
        <end position="259"/>
    </location>
</feature>
<feature type="transmembrane region" description="Helical" evidence="2">
    <location>
        <begin position="73"/>
        <end position="95"/>
    </location>
</feature>
<feature type="transmembrane region" description="Helical" evidence="2">
    <location>
        <begin position="143"/>
        <end position="162"/>
    </location>
</feature>
<keyword evidence="1" id="KW-0175">Coiled coil</keyword>
<dbReference type="InterPro" id="IPR033425">
    <property type="entry name" value="MASE3"/>
</dbReference>